<dbReference type="GO" id="GO:0005794">
    <property type="term" value="C:Golgi apparatus"/>
    <property type="evidence" value="ECO:0007669"/>
    <property type="project" value="TreeGrafter"/>
</dbReference>
<comment type="caution">
    <text evidence="3">The sequence shown here is derived from an EMBL/GenBank/DDBJ whole genome shotgun (WGS) entry which is preliminary data.</text>
</comment>
<dbReference type="EMBL" id="CAJNOI010002039">
    <property type="protein sequence ID" value="CAF1454338.1"/>
    <property type="molecule type" value="Genomic_DNA"/>
</dbReference>
<evidence type="ECO:0000313" key="2">
    <source>
        <dbReference type="EMBL" id="CAF1454338.1"/>
    </source>
</evidence>
<reference evidence="3" key="1">
    <citation type="submission" date="2021-02" db="EMBL/GenBank/DDBJ databases">
        <authorList>
            <person name="Nowell W R."/>
        </authorList>
    </citation>
    <scope>NUCLEOTIDE SEQUENCE</scope>
</reference>
<evidence type="ECO:0000313" key="3">
    <source>
        <dbReference type="EMBL" id="CAF1631439.1"/>
    </source>
</evidence>
<evidence type="ECO:0000313" key="4">
    <source>
        <dbReference type="Proteomes" id="UP000663832"/>
    </source>
</evidence>
<keyword evidence="1" id="KW-0812">Transmembrane</keyword>
<name>A0A816D272_9BILA</name>
<protein>
    <recommendedName>
        <fullName evidence="5">Exostosin GT47 domain-containing protein</fullName>
    </recommendedName>
</protein>
<dbReference type="PANTHER" id="PTHR15576:SF1">
    <property type="entry name" value="RIBITOL-5-PHOSPHATE XYLOSYLTRANSFERASE 1"/>
    <property type="match status" value="1"/>
</dbReference>
<dbReference type="Proteomes" id="UP000663832">
    <property type="component" value="Unassembled WGS sequence"/>
</dbReference>
<gene>
    <name evidence="2" type="ORF">BJG266_LOCUS40615</name>
    <name evidence="3" type="ORF">QVE165_LOCUS57490</name>
</gene>
<accession>A0A816D272</accession>
<sequence>MRRKRSKNSIIIIITVAVICLEYISQYYSTQGQTGVQLGHLHNYDQLLKSNGVLDTYFRRIEQFLKKTNVSYFSYEQMKTADENLLREVKKKVAHLREVQHEELLNIKNGQEIQHGCQQSCCWSQRKMFSFYNGEKNRFPTVLDRLSNIDFKLLADLYYGKYIIPDGIKLSRLTDDILPCLQNNTIIFVDTKDLRRFFRLFHNKISVNYILISGDSDVSCPVNLIGTHSRLLDQIFDGETHILHWFAMNCDLGTNEQWKKSKIFSCLPQGIDQWWSQRYYMQLAQGRDDSIYNKFLKTNDYWILTSFDIDHGTNYRKSLWNLSCNGRLKNISKCFYQLHSIDVWRYHIHVARSKFVFSPPGYGIDCYRTWEALYLGSIPIIINSPINSIFDKLPVLIVNNYEEINLQLLKSTYENMTRQTYDYTRLYKGYWQRQINLFRNSSEMIQYHYTVEAAYKSSG</sequence>
<dbReference type="GO" id="GO:0120053">
    <property type="term" value="F:ribitol beta-1,4-xylosyltransferase activity"/>
    <property type="evidence" value="ECO:0007669"/>
    <property type="project" value="InterPro"/>
</dbReference>
<keyword evidence="1" id="KW-0472">Membrane</keyword>
<proteinExistence type="predicted"/>
<feature type="transmembrane region" description="Helical" evidence="1">
    <location>
        <begin position="9"/>
        <end position="28"/>
    </location>
</feature>
<dbReference type="InterPro" id="IPR055286">
    <property type="entry name" value="RXYLT1-like"/>
</dbReference>
<dbReference type="EMBL" id="CAJNOM010002363">
    <property type="protein sequence ID" value="CAF1631439.1"/>
    <property type="molecule type" value="Genomic_DNA"/>
</dbReference>
<dbReference type="GO" id="GO:0035269">
    <property type="term" value="P:protein O-linked glycosylation via mannose"/>
    <property type="evidence" value="ECO:0007669"/>
    <property type="project" value="InterPro"/>
</dbReference>
<evidence type="ECO:0008006" key="5">
    <source>
        <dbReference type="Google" id="ProtNLM"/>
    </source>
</evidence>
<keyword evidence="1" id="KW-1133">Transmembrane helix</keyword>
<dbReference type="Proteomes" id="UP000663877">
    <property type="component" value="Unassembled WGS sequence"/>
</dbReference>
<dbReference type="PANTHER" id="PTHR15576">
    <property type="entry name" value="RIBITOL-5-PHOSPHATE XYLOSYLTRANSFERASE 1"/>
    <property type="match status" value="1"/>
</dbReference>
<dbReference type="OrthoDB" id="9982462at2759"/>
<keyword evidence="4" id="KW-1185">Reference proteome</keyword>
<organism evidence="3 4">
    <name type="scientific">Adineta steineri</name>
    <dbReference type="NCBI Taxonomy" id="433720"/>
    <lineage>
        <taxon>Eukaryota</taxon>
        <taxon>Metazoa</taxon>
        <taxon>Spiralia</taxon>
        <taxon>Gnathifera</taxon>
        <taxon>Rotifera</taxon>
        <taxon>Eurotatoria</taxon>
        <taxon>Bdelloidea</taxon>
        <taxon>Adinetida</taxon>
        <taxon>Adinetidae</taxon>
        <taxon>Adineta</taxon>
    </lineage>
</organism>
<evidence type="ECO:0000256" key="1">
    <source>
        <dbReference type="SAM" id="Phobius"/>
    </source>
</evidence>
<dbReference type="AlphaFoldDB" id="A0A816D272"/>